<dbReference type="AlphaFoldDB" id="A0A561R742"/>
<organism evidence="2 3">
    <name type="scientific">Neorhizobium alkalisoli</name>
    <dbReference type="NCBI Taxonomy" id="528178"/>
    <lineage>
        <taxon>Bacteria</taxon>
        <taxon>Pseudomonadati</taxon>
        <taxon>Pseudomonadota</taxon>
        <taxon>Alphaproteobacteria</taxon>
        <taxon>Hyphomicrobiales</taxon>
        <taxon>Rhizobiaceae</taxon>
        <taxon>Rhizobium/Agrobacterium group</taxon>
        <taxon>Neorhizobium</taxon>
    </lineage>
</organism>
<reference evidence="2 3" key="1">
    <citation type="submission" date="2019-06" db="EMBL/GenBank/DDBJ databases">
        <title>Sorghum-associated microbial communities from plants grown in Nebraska, USA.</title>
        <authorList>
            <person name="Schachtman D."/>
        </authorList>
    </citation>
    <scope>NUCLEOTIDE SEQUENCE [LARGE SCALE GENOMIC DNA]</scope>
    <source>
        <strain evidence="2 3">1225</strain>
    </source>
</reference>
<proteinExistence type="predicted"/>
<dbReference type="RefSeq" id="WP_145631537.1">
    <property type="nucleotide sequence ID" value="NZ_VIWP01000001.1"/>
</dbReference>
<dbReference type="EMBL" id="VIWP01000001">
    <property type="protein sequence ID" value="TWF58435.1"/>
    <property type="molecule type" value="Genomic_DNA"/>
</dbReference>
<evidence type="ECO:0000259" key="1">
    <source>
        <dbReference type="Pfam" id="PF07812"/>
    </source>
</evidence>
<comment type="caution">
    <text evidence="2">The sequence shown here is derived from an EMBL/GenBank/DDBJ whole genome shotgun (WGS) entry which is preliminary data.</text>
</comment>
<dbReference type="Proteomes" id="UP000320653">
    <property type="component" value="Unassembled WGS sequence"/>
</dbReference>
<keyword evidence="3" id="KW-1185">Reference proteome</keyword>
<feature type="domain" description="TfuA-like core" evidence="1">
    <location>
        <begin position="48"/>
        <end position="165"/>
    </location>
</feature>
<evidence type="ECO:0000313" key="2">
    <source>
        <dbReference type="EMBL" id="TWF58435.1"/>
    </source>
</evidence>
<evidence type="ECO:0000313" key="3">
    <source>
        <dbReference type="Proteomes" id="UP000320653"/>
    </source>
</evidence>
<protein>
    <recommendedName>
        <fullName evidence="1">TfuA-like core domain-containing protein</fullName>
    </recommendedName>
</protein>
<accession>A0A561R742</accession>
<sequence>MKTIVFAGPSLFRADISAFSQIEFRPPAASGDILAAVHEGAEAIGLIDGFYSDRAAVWHKEILYALSRGIPVLGAASMGALRAAECEPFGMIGIGEVFRSYRDGGRSSDADVAILHAPAELAYQPLTVALVDVEATVVGLKGMFAEGDLERLMEAARMLHFTRRTWKSIVEKAGLDAGLARTIAASAVSVKQADALQLLAALADEAGLSKPGGNWTFQNTLFFKNIATKQHG</sequence>
<gene>
    <name evidence="2" type="ORF">FHW37_101239</name>
</gene>
<dbReference type="InterPro" id="IPR012924">
    <property type="entry name" value="TfuA_core"/>
</dbReference>
<dbReference type="OrthoDB" id="118811at2"/>
<dbReference type="Pfam" id="PF07812">
    <property type="entry name" value="TfuA"/>
    <property type="match status" value="1"/>
</dbReference>
<name>A0A561R742_9HYPH</name>